<keyword evidence="1" id="KW-0472">Membrane</keyword>
<feature type="transmembrane region" description="Helical" evidence="1">
    <location>
        <begin position="192"/>
        <end position="214"/>
    </location>
</feature>
<dbReference type="EMBL" id="MSJM01000007">
    <property type="protein sequence ID" value="OLF47355.1"/>
    <property type="molecule type" value="Genomic_DNA"/>
</dbReference>
<feature type="transmembrane region" description="Helical" evidence="1">
    <location>
        <begin position="48"/>
        <end position="68"/>
    </location>
</feature>
<feature type="transmembrane region" description="Helical" evidence="1">
    <location>
        <begin position="153"/>
        <end position="172"/>
    </location>
</feature>
<protein>
    <submittedName>
        <fullName evidence="2">Uncharacterized protein</fullName>
    </submittedName>
</protein>
<dbReference type="AlphaFoldDB" id="A0A1Q8E6D1"/>
<sequence>MMAILHSEWLKIRHSYAVLFLVGFSLLEYVTIPAYLAFVPSSYALEVAIYFPMLANCLVYTIISILLVEQESQANHFQYIRSEAHSWCLWGAKFVLVDGLSLLPTVMLWWFIATFVYKDIPYLVIGLASWGFTIFVYHVHLLLSLFLAKGVNFAVAFVECLLVLFASNRTFLGHYWCPIVLPANFIMTLDRSYLLTLWCWIVGMTCVALCLMHVKRYRV</sequence>
<evidence type="ECO:0000313" key="3">
    <source>
        <dbReference type="Proteomes" id="UP000186890"/>
    </source>
</evidence>
<dbReference type="Proteomes" id="UP000186890">
    <property type="component" value="Unassembled WGS sequence"/>
</dbReference>
<feature type="transmembrane region" description="Helical" evidence="1">
    <location>
        <begin position="89"/>
        <end position="112"/>
    </location>
</feature>
<keyword evidence="3" id="KW-1185">Reference proteome</keyword>
<accession>A0A1Q8E6D1</accession>
<organism evidence="2 3">
    <name type="scientific">Streptococcus cuniculi</name>
    <dbReference type="NCBI Taxonomy" id="1432788"/>
    <lineage>
        <taxon>Bacteria</taxon>
        <taxon>Bacillati</taxon>
        <taxon>Bacillota</taxon>
        <taxon>Bacilli</taxon>
        <taxon>Lactobacillales</taxon>
        <taxon>Streptococcaceae</taxon>
        <taxon>Streptococcus</taxon>
    </lineage>
</organism>
<dbReference type="InterPro" id="IPR049527">
    <property type="entry name" value="ABC_permease_NisG-like"/>
</dbReference>
<reference evidence="3" key="1">
    <citation type="submission" date="2016-12" db="EMBL/GenBank/DDBJ databases">
        <authorList>
            <person name="Gulvik C.A."/>
        </authorList>
    </citation>
    <scope>NUCLEOTIDE SEQUENCE [LARGE SCALE GENOMIC DNA]</scope>
    <source>
        <strain evidence="3">NED12-00049-6B</strain>
    </source>
</reference>
<keyword evidence="1" id="KW-0812">Transmembrane</keyword>
<comment type="caution">
    <text evidence="2">The sequence shown here is derived from an EMBL/GenBank/DDBJ whole genome shotgun (WGS) entry which is preliminary data.</text>
</comment>
<gene>
    <name evidence="2" type="ORF">BU202_08505</name>
</gene>
<dbReference type="CDD" id="cd21810">
    <property type="entry name" value="ABC-2_lan_permease_NisG-like"/>
    <property type="match status" value="1"/>
</dbReference>
<name>A0A1Q8E6D1_9STRE</name>
<evidence type="ECO:0000256" key="1">
    <source>
        <dbReference type="SAM" id="Phobius"/>
    </source>
</evidence>
<feature type="transmembrane region" description="Helical" evidence="1">
    <location>
        <begin position="16"/>
        <end position="36"/>
    </location>
</feature>
<feature type="transmembrane region" description="Helical" evidence="1">
    <location>
        <begin position="124"/>
        <end position="146"/>
    </location>
</feature>
<proteinExistence type="predicted"/>
<evidence type="ECO:0000313" key="2">
    <source>
        <dbReference type="EMBL" id="OLF47355.1"/>
    </source>
</evidence>
<keyword evidence="1" id="KW-1133">Transmembrane helix</keyword>